<dbReference type="EMBL" id="JAVRIA010000007">
    <property type="protein sequence ID" value="MDT0559308.1"/>
    <property type="molecule type" value="Genomic_DNA"/>
</dbReference>
<sequence length="766" mass="87792">MNTKKLCLLLLFIFSFSILRIQAQESSKTNISLKDYIEQIEIEYSVSFSFIDDTIEDINILKPTSKLKLLALLDYLSANTNLEFNAIDDRFIIIRKISKEEKPHLQQLEEVIVTNYLTSGVSKTITNTIKVSPEDFGILPGLLEPDPMQSILALPGIISVDELVSDINIRGGTHDENLILWNGIKMYQSGHFFGMISAFNPYLTKDINISKNGTSVRYGDGVSGLIDMRSNNSINNEFKAGLGTNLVNVDGFLKLPLSKKTELQLSARKGITDLISTPTYNQYFDRIFEDSNFRNNLNQNNNYSNEESFDFYDISSRILYDITKKDKLRVNFISIYNDLNYSELSNGNSISNSELQQKSLAFGLDYFRTINKDVTVSAQVYYSTYDLSGINSDVQNNQRITQENEVEDLGIRLNLSKSVDDRLKLYTGYQFNEVGVNNFEDISNPTFRRIEKQFNRTHSIYGEAEFTSKYRKTYIRLGIRTNYIEQFSRFYTEPRISFSQKLSNALRLEILGEFKSQSISQIIDLQQDFLGIEKRRWLQANDENIPLIESQQISAGLHYNKNRLLISVEPFFKNVEGITTRSQGFQNQFQFANTIGKYTITGLDVLVNKQFHKFSTWISYSLHNNTYEFDNLNNGISFPNNKDVRHALSLATTYTENRFKLALGVNWHTGRPTTLPTNINNTSGGIITYNDPNSSRVNEYLRADFSANYNFKINSTKAVLGLSVWNIFDRDNTINTYFTRDNNNAIRQIDNSSLGITPNLSFRVAF</sequence>
<dbReference type="PROSITE" id="PS52016">
    <property type="entry name" value="TONB_DEPENDENT_REC_3"/>
    <property type="match status" value="1"/>
</dbReference>
<keyword evidence="11" id="KW-1185">Reference proteome</keyword>
<evidence type="ECO:0000313" key="10">
    <source>
        <dbReference type="EMBL" id="MDT0559308.1"/>
    </source>
</evidence>
<keyword evidence="6 7" id="KW-0998">Cell outer membrane</keyword>
<evidence type="ECO:0000256" key="8">
    <source>
        <dbReference type="SAM" id="SignalP"/>
    </source>
</evidence>
<organism evidence="10 11">
    <name type="scientific">Microcosmobacter mediterraneus</name>
    <dbReference type="NCBI Taxonomy" id="3075607"/>
    <lineage>
        <taxon>Bacteria</taxon>
        <taxon>Pseudomonadati</taxon>
        <taxon>Bacteroidota</taxon>
        <taxon>Flavobacteriia</taxon>
        <taxon>Flavobacteriales</taxon>
        <taxon>Flavobacteriaceae</taxon>
        <taxon>Microcosmobacter</taxon>
    </lineage>
</organism>
<dbReference type="InterPro" id="IPR036942">
    <property type="entry name" value="Beta-barrel_TonB_sf"/>
</dbReference>
<comment type="similarity">
    <text evidence="7">Belongs to the TonB-dependent receptor family.</text>
</comment>
<evidence type="ECO:0000256" key="5">
    <source>
        <dbReference type="ARBA" id="ARBA00023136"/>
    </source>
</evidence>
<evidence type="ECO:0000256" key="2">
    <source>
        <dbReference type="ARBA" id="ARBA00022448"/>
    </source>
</evidence>
<evidence type="ECO:0000259" key="9">
    <source>
        <dbReference type="Pfam" id="PF07715"/>
    </source>
</evidence>
<keyword evidence="2 7" id="KW-0813">Transport</keyword>
<evidence type="ECO:0000313" key="11">
    <source>
        <dbReference type="Proteomes" id="UP001259492"/>
    </source>
</evidence>
<keyword evidence="4 7" id="KW-0812">Transmembrane</keyword>
<dbReference type="Gene3D" id="2.170.130.10">
    <property type="entry name" value="TonB-dependent receptor, plug domain"/>
    <property type="match status" value="1"/>
</dbReference>
<dbReference type="Gene3D" id="2.40.170.20">
    <property type="entry name" value="TonB-dependent receptor, beta-barrel domain"/>
    <property type="match status" value="1"/>
</dbReference>
<keyword evidence="10" id="KW-0675">Receptor</keyword>
<name>A0ABU2YMB9_9FLAO</name>
<dbReference type="Pfam" id="PF07715">
    <property type="entry name" value="Plug"/>
    <property type="match status" value="1"/>
</dbReference>
<dbReference type="RefSeq" id="WP_311428074.1">
    <property type="nucleotide sequence ID" value="NZ_JAVRIA010000007.1"/>
</dbReference>
<keyword evidence="8" id="KW-0732">Signal</keyword>
<feature type="signal peptide" evidence="8">
    <location>
        <begin position="1"/>
        <end position="23"/>
    </location>
</feature>
<dbReference type="InterPro" id="IPR037066">
    <property type="entry name" value="Plug_dom_sf"/>
</dbReference>
<evidence type="ECO:0000256" key="7">
    <source>
        <dbReference type="PROSITE-ProRule" id="PRU01360"/>
    </source>
</evidence>
<reference evidence="10 11" key="1">
    <citation type="submission" date="2023-09" db="EMBL/GenBank/DDBJ databases">
        <authorList>
            <person name="Rey-Velasco X."/>
        </authorList>
    </citation>
    <scope>NUCLEOTIDE SEQUENCE [LARGE SCALE GENOMIC DNA]</scope>
    <source>
        <strain evidence="10 11">W332</strain>
    </source>
</reference>
<dbReference type="Proteomes" id="UP001259492">
    <property type="component" value="Unassembled WGS sequence"/>
</dbReference>
<evidence type="ECO:0000256" key="6">
    <source>
        <dbReference type="ARBA" id="ARBA00023237"/>
    </source>
</evidence>
<evidence type="ECO:0000256" key="4">
    <source>
        <dbReference type="ARBA" id="ARBA00022692"/>
    </source>
</evidence>
<feature type="chain" id="PRO_5047219127" evidence="8">
    <location>
        <begin position="24"/>
        <end position="766"/>
    </location>
</feature>
<dbReference type="SUPFAM" id="SSF56935">
    <property type="entry name" value="Porins"/>
    <property type="match status" value="1"/>
</dbReference>
<evidence type="ECO:0000256" key="1">
    <source>
        <dbReference type="ARBA" id="ARBA00004571"/>
    </source>
</evidence>
<accession>A0ABU2YMB9</accession>
<keyword evidence="5 7" id="KW-0472">Membrane</keyword>
<evidence type="ECO:0000256" key="3">
    <source>
        <dbReference type="ARBA" id="ARBA00022452"/>
    </source>
</evidence>
<proteinExistence type="inferred from homology"/>
<keyword evidence="3 7" id="KW-1134">Transmembrane beta strand</keyword>
<dbReference type="InterPro" id="IPR039426">
    <property type="entry name" value="TonB-dep_rcpt-like"/>
</dbReference>
<comment type="caution">
    <text evidence="10">The sequence shown here is derived from an EMBL/GenBank/DDBJ whole genome shotgun (WGS) entry which is preliminary data.</text>
</comment>
<dbReference type="InterPro" id="IPR012910">
    <property type="entry name" value="Plug_dom"/>
</dbReference>
<protein>
    <submittedName>
        <fullName evidence="10">TonB-dependent receptor</fullName>
    </submittedName>
</protein>
<gene>
    <name evidence="10" type="ORF">RM697_11645</name>
</gene>
<feature type="domain" description="TonB-dependent receptor plug" evidence="9">
    <location>
        <begin position="162"/>
        <end position="222"/>
    </location>
</feature>
<comment type="subcellular location">
    <subcellularLocation>
        <location evidence="1 7">Cell outer membrane</location>
        <topology evidence="1 7">Multi-pass membrane protein</topology>
    </subcellularLocation>
</comment>